<protein>
    <submittedName>
        <fullName evidence="1">Uncharacterized protein</fullName>
    </submittedName>
</protein>
<reference evidence="1 2" key="1">
    <citation type="journal article" date="2013" name="Nat. Commun.">
        <title>The evolution and pathogenic mechanisms of the rice sheath blight pathogen.</title>
        <authorList>
            <person name="Zheng A."/>
            <person name="Lin R."/>
            <person name="Xu L."/>
            <person name="Qin P."/>
            <person name="Tang C."/>
            <person name="Ai P."/>
            <person name="Zhang D."/>
            <person name="Liu Y."/>
            <person name="Sun Z."/>
            <person name="Feng H."/>
            <person name="Wang Y."/>
            <person name="Chen Y."/>
            <person name="Liang X."/>
            <person name="Fu R."/>
            <person name="Li Q."/>
            <person name="Zhang J."/>
            <person name="Yu X."/>
            <person name="Xie Z."/>
            <person name="Ding L."/>
            <person name="Guan P."/>
            <person name="Tang J."/>
            <person name="Liang Y."/>
            <person name="Wang S."/>
            <person name="Deng Q."/>
            <person name="Li S."/>
            <person name="Zhu J."/>
            <person name="Wang L."/>
            <person name="Liu H."/>
            <person name="Li P."/>
        </authorList>
    </citation>
    <scope>NUCLEOTIDE SEQUENCE [LARGE SCALE GENOMIC DNA]</scope>
    <source>
        <strain evidence="2">AG-1 IA</strain>
    </source>
</reference>
<proteinExistence type="predicted"/>
<dbReference type="AlphaFoldDB" id="L8WNS9"/>
<evidence type="ECO:0000313" key="2">
    <source>
        <dbReference type="Proteomes" id="UP000011668"/>
    </source>
</evidence>
<dbReference type="OrthoDB" id="10438362at2759"/>
<evidence type="ECO:0000313" key="1">
    <source>
        <dbReference type="EMBL" id="ELU39791.1"/>
    </source>
</evidence>
<comment type="caution">
    <text evidence="1">The sequence shown here is derived from an EMBL/GenBank/DDBJ whole genome shotgun (WGS) entry which is preliminary data.</text>
</comment>
<name>L8WNS9_THACA</name>
<organism evidence="1 2">
    <name type="scientific">Thanatephorus cucumeris (strain AG1-IA)</name>
    <name type="common">Rice sheath blight fungus</name>
    <name type="synonym">Rhizoctonia solani</name>
    <dbReference type="NCBI Taxonomy" id="983506"/>
    <lineage>
        <taxon>Eukaryota</taxon>
        <taxon>Fungi</taxon>
        <taxon>Dikarya</taxon>
        <taxon>Basidiomycota</taxon>
        <taxon>Agaricomycotina</taxon>
        <taxon>Agaricomycetes</taxon>
        <taxon>Cantharellales</taxon>
        <taxon>Ceratobasidiaceae</taxon>
        <taxon>Rhizoctonia</taxon>
        <taxon>Rhizoctonia solani AG-1</taxon>
    </lineage>
</organism>
<dbReference type="EMBL" id="AFRT01001629">
    <property type="protein sequence ID" value="ELU39791.1"/>
    <property type="molecule type" value="Genomic_DNA"/>
</dbReference>
<accession>L8WNS9</accession>
<keyword evidence="2" id="KW-1185">Reference proteome</keyword>
<sequence>MNQILFPECHLDKKACCQVFSYICANKPAWRLMKTVSIKDEPTLPGFNDTDSIYEEKSSGCGGCILTDQWALIQSCADASCDGLGGLQSMMACCFVVPLAFMACFSC</sequence>
<dbReference type="Proteomes" id="UP000011668">
    <property type="component" value="Unassembled WGS sequence"/>
</dbReference>
<dbReference type="HOGENOM" id="CLU_2211750_0_0_1"/>
<gene>
    <name evidence="1" type="ORF">AG1IA_06199</name>
</gene>